<evidence type="ECO:0000313" key="6">
    <source>
        <dbReference type="EMBL" id="ACN15549.1"/>
    </source>
</evidence>
<reference evidence="6 7" key="1">
    <citation type="journal article" date="2009" name="Environ. Microbiol.">
        <title>Genome sequence of Desulfobacterium autotrophicum HRM2, a marine sulfate reducer oxidizing organic carbon completely to carbon dioxide.</title>
        <authorList>
            <person name="Strittmatter A.W."/>
            <person name="Liesegang H."/>
            <person name="Rabus R."/>
            <person name="Decker I."/>
            <person name="Amann J."/>
            <person name="Andres S."/>
            <person name="Henne A."/>
            <person name="Fricke W.F."/>
            <person name="Martinez-Arias R."/>
            <person name="Bartels D."/>
            <person name="Goesmann A."/>
            <person name="Krause L."/>
            <person name="Puehler A."/>
            <person name="Klenk H.P."/>
            <person name="Richter M."/>
            <person name="Schuler M."/>
            <person name="Gloeckner F.O."/>
            <person name="Meyerdierks A."/>
            <person name="Gottschalk G."/>
            <person name="Amann R."/>
        </authorList>
    </citation>
    <scope>NUCLEOTIDE SEQUENCE [LARGE SCALE GENOMIC DNA]</scope>
    <source>
        <strain evidence="7">ATCC 43914 / DSM 3382 / HRM2</strain>
    </source>
</reference>
<feature type="transmembrane region" description="Helical" evidence="5">
    <location>
        <begin position="200"/>
        <end position="224"/>
    </location>
</feature>
<evidence type="ECO:0000256" key="1">
    <source>
        <dbReference type="ARBA" id="ARBA00004141"/>
    </source>
</evidence>
<evidence type="ECO:0000256" key="2">
    <source>
        <dbReference type="ARBA" id="ARBA00022692"/>
    </source>
</evidence>
<evidence type="ECO:0000256" key="5">
    <source>
        <dbReference type="SAM" id="Phobius"/>
    </source>
</evidence>
<dbReference type="Pfam" id="PF07264">
    <property type="entry name" value="EI24"/>
    <property type="match status" value="1"/>
</dbReference>
<keyword evidence="3 5" id="KW-1133">Transmembrane helix</keyword>
<dbReference type="Proteomes" id="UP000000442">
    <property type="component" value="Chromosome"/>
</dbReference>
<accession>C0QFY1</accession>
<dbReference type="HOGENOM" id="CLU_1164409_0_0_7"/>
<dbReference type="AlphaFoldDB" id="C0QFY1"/>
<keyword evidence="2 5" id="KW-0812">Transmembrane</keyword>
<dbReference type="EMBL" id="CP001087">
    <property type="protein sequence ID" value="ACN15549.1"/>
    <property type="molecule type" value="Genomic_DNA"/>
</dbReference>
<comment type="subcellular location">
    <subcellularLocation>
        <location evidence="1">Membrane</location>
        <topology evidence="1">Multi-pass membrane protein</topology>
    </subcellularLocation>
</comment>
<keyword evidence="4 5" id="KW-0472">Membrane</keyword>
<evidence type="ECO:0000256" key="3">
    <source>
        <dbReference type="ARBA" id="ARBA00022989"/>
    </source>
</evidence>
<feature type="transmembrane region" description="Helical" evidence="5">
    <location>
        <begin position="68"/>
        <end position="101"/>
    </location>
</feature>
<dbReference type="RefSeq" id="WP_015904314.1">
    <property type="nucleotide sequence ID" value="NC_012108.1"/>
</dbReference>
<dbReference type="eggNOG" id="ENOG502ZBZF">
    <property type="taxonomic scope" value="Bacteria"/>
</dbReference>
<evidence type="ECO:0000256" key="4">
    <source>
        <dbReference type="ARBA" id="ARBA00023136"/>
    </source>
</evidence>
<evidence type="ECO:0000313" key="7">
    <source>
        <dbReference type="Proteomes" id="UP000000442"/>
    </source>
</evidence>
<dbReference type="OrthoDB" id="5416286at2"/>
<sequence length="253" mass="28684">MDLFKGLLFNLRGLVLGLRTPRLLVLGMMRFLIVVGLALFFSGVILFWHQEVLNFVWTMPESGFLFFLWQAVSWLLSVFLAGVACLFSYLVAQIFFCVFLMDTMSRITERMVTGVESGPRHVSALTMVVHLLLQEIPRAFIPLAAMVVLIILGLLTPFGPVIALISSLVATTFLAWDNTDLVQARRLDPFQVRFSKFKRTLLFHMGFGLWFLIPWVNIIFLSFAPVGGTLYAIENKKNQNLADNENVSGNKFR</sequence>
<protein>
    <submittedName>
        <fullName evidence="6">Uncharacterized protein</fullName>
    </submittedName>
</protein>
<feature type="transmembrane region" description="Helical" evidence="5">
    <location>
        <begin position="21"/>
        <end position="48"/>
    </location>
</feature>
<proteinExistence type="predicted"/>
<gene>
    <name evidence="6" type="ordered locus">HRM2_24550</name>
</gene>
<organism evidence="6 7">
    <name type="scientific">Desulforapulum autotrophicum (strain ATCC 43914 / DSM 3382 / VKM B-1955 / HRM2)</name>
    <name type="common">Desulfobacterium autotrophicum</name>
    <dbReference type="NCBI Taxonomy" id="177437"/>
    <lineage>
        <taxon>Bacteria</taxon>
        <taxon>Pseudomonadati</taxon>
        <taxon>Thermodesulfobacteriota</taxon>
        <taxon>Desulfobacteria</taxon>
        <taxon>Desulfobacterales</taxon>
        <taxon>Desulfobacteraceae</taxon>
        <taxon>Desulforapulum</taxon>
    </lineage>
</organism>
<name>C0QFY1_DESAH</name>
<keyword evidence="7" id="KW-1185">Reference proteome</keyword>
<dbReference type="KEGG" id="dat:HRM2_24550"/>
<dbReference type="InterPro" id="IPR059112">
    <property type="entry name" value="CysZ/EI24"/>
</dbReference>